<dbReference type="PANTHER" id="PTHR45640">
    <property type="entry name" value="HEAT SHOCK PROTEIN HSP-12.2-RELATED"/>
    <property type="match status" value="1"/>
</dbReference>
<dbReference type="EMBL" id="NEDP02000097">
    <property type="protein sequence ID" value="OWF56756.1"/>
    <property type="molecule type" value="Genomic_DNA"/>
</dbReference>
<feature type="domain" description="SHSP" evidence="4">
    <location>
        <begin position="115"/>
        <end position="229"/>
    </location>
</feature>
<dbReference type="GO" id="GO:0051082">
    <property type="term" value="F:unfolded protein binding"/>
    <property type="evidence" value="ECO:0007669"/>
    <property type="project" value="TreeGrafter"/>
</dbReference>
<reference evidence="5 6" key="1">
    <citation type="journal article" date="2017" name="Nat. Ecol. Evol.">
        <title>Scallop genome provides insights into evolution of bilaterian karyotype and development.</title>
        <authorList>
            <person name="Wang S."/>
            <person name="Zhang J."/>
            <person name="Jiao W."/>
            <person name="Li J."/>
            <person name="Xun X."/>
            <person name="Sun Y."/>
            <person name="Guo X."/>
            <person name="Huan P."/>
            <person name="Dong B."/>
            <person name="Zhang L."/>
            <person name="Hu X."/>
            <person name="Sun X."/>
            <person name="Wang J."/>
            <person name="Zhao C."/>
            <person name="Wang Y."/>
            <person name="Wang D."/>
            <person name="Huang X."/>
            <person name="Wang R."/>
            <person name="Lv J."/>
            <person name="Li Y."/>
            <person name="Zhang Z."/>
            <person name="Liu B."/>
            <person name="Lu W."/>
            <person name="Hui Y."/>
            <person name="Liang J."/>
            <person name="Zhou Z."/>
            <person name="Hou R."/>
            <person name="Li X."/>
            <person name="Liu Y."/>
            <person name="Li H."/>
            <person name="Ning X."/>
            <person name="Lin Y."/>
            <person name="Zhao L."/>
            <person name="Xing Q."/>
            <person name="Dou J."/>
            <person name="Li Y."/>
            <person name="Mao J."/>
            <person name="Guo H."/>
            <person name="Dou H."/>
            <person name="Li T."/>
            <person name="Mu C."/>
            <person name="Jiang W."/>
            <person name="Fu Q."/>
            <person name="Fu X."/>
            <person name="Miao Y."/>
            <person name="Liu J."/>
            <person name="Yu Q."/>
            <person name="Li R."/>
            <person name="Liao H."/>
            <person name="Li X."/>
            <person name="Kong Y."/>
            <person name="Jiang Z."/>
            <person name="Chourrout D."/>
            <person name="Li R."/>
            <person name="Bao Z."/>
        </authorList>
    </citation>
    <scope>NUCLEOTIDE SEQUENCE [LARGE SCALE GENOMIC DNA]</scope>
    <source>
        <strain evidence="5 6">PY_sf001</strain>
    </source>
</reference>
<dbReference type="GO" id="GO:0042026">
    <property type="term" value="P:protein refolding"/>
    <property type="evidence" value="ECO:0007669"/>
    <property type="project" value="TreeGrafter"/>
</dbReference>
<dbReference type="Pfam" id="PF00011">
    <property type="entry name" value="HSP20"/>
    <property type="match status" value="2"/>
</dbReference>
<dbReference type="Proteomes" id="UP000242188">
    <property type="component" value="Unassembled WGS sequence"/>
</dbReference>
<evidence type="ECO:0000256" key="1">
    <source>
        <dbReference type="PROSITE-ProRule" id="PRU00285"/>
    </source>
</evidence>
<evidence type="ECO:0000259" key="4">
    <source>
        <dbReference type="PROSITE" id="PS01031"/>
    </source>
</evidence>
<dbReference type="GO" id="GO:0005737">
    <property type="term" value="C:cytoplasm"/>
    <property type="evidence" value="ECO:0007669"/>
    <property type="project" value="TreeGrafter"/>
</dbReference>
<gene>
    <name evidence="5" type="ORF">KP79_PYT00019</name>
</gene>
<comment type="similarity">
    <text evidence="1 2">Belongs to the small heat shock protein (HSP20) family.</text>
</comment>
<name>A0A210R781_MIZYE</name>
<feature type="region of interest" description="Disordered" evidence="3">
    <location>
        <begin position="230"/>
        <end position="310"/>
    </location>
</feature>
<dbReference type="GO" id="GO:0005634">
    <property type="term" value="C:nucleus"/>
    <property type="evidence" value="ECO:0007669"/>
    <property type="project" value="TreeGrafter"/>
</dbReference>
<dbReference type="PROSITE" id="PS01031">
    <property type="entry name" value="SHSP"/>
    <property type="match status" value="2"/>
</dbReference>
<protein>
    <submittedName>
        <fullName evidence="5">Major egg antigen</fullName>
    </submittedName>
</protein>
<feature type="compositionally biased region" description="Polar residues" evidence="3">
    <location>
        <begin position="269"/>
        <end position="307"/>
    </location>
</feature>
<evidence type="ECO:0000313" key="6">
    <source>
        <dbReference type="Proteomes" id="UP000242188"/>
    </source>
</evidence>
<proteinExistence type="inferred from homology"/>
<dbReference type="SUPFAM" id="SSF49764">
    <property type="entry name" value="HSP20-like chaperones"/>
    <property type="match status" value="2"/>
</dbReference>
<evidence type="ECO:0000313" key="5">
    <source>
        <dbReference type="EMBL" id="OWF56756.1"/>
    </source>
</evidence>
<accession>A0A210R781</accession>
<dbReference type="STRING" id="6573.A0A210R781"/>
<dbReference type="PANTHER" id="PTHR45640:SF26">
    <property type="entry name" value="RE23625P"/>
    <property type="match status" value="1"/>
</dbReference>
<dbReference type="GO" id="GO:0009408">
    <property type="term" value="P:response to heat"/>
    <property type="evidence" value="ECO:0007669"/>
    <property type="project" value="TreeGrafter"/>
</dbReference>
<dbReference type="InterPro" id="IPR001436">
    <property type="entry name" value="Alpha-crystallin/sHSP_animal"/>
</dbReference>
<organism evidence="5 6">
    <name type="scientific">Mizuhopecten yessoensis</name>
    <name type="common">Japanese scallop</name>
    <name type="synonym">Patinopecten yessoensis</name>
    <dbReference type="NCBI Taxonomy" id="6573"/>
    <lineage>
        <taxon>Eukaryota</taxon>
        <taxon>Metazoa</taxon>
        <taxon>Spiralia</taxon>
        <taxon>Lophotrochozoa</taxon>
        <taxon>Mollusca</taxon>
        <taxon>Bivalvia</taxon>
        <taxon>Autobranchia</taxon>
        <taxon>Pteriomorphia</taxon>
        <taxon>Pectinida</taxon>
        <taxon>Pectinoidea</taxon>
        <taxon>Pectinidae</taxon>
        <taxon>Mizuhopecten</taxon>
    </lineage>
</organism>
<keyword evidence="6" id="KW-1185">Reference proteome</keyword>
<sequence length="408" mass="45200">MWQSIGTPGDGDVMNTSSSNLAKTKCENTRVQTVLNLLADLRRQGMAHRIPIHQDDLSFEERQSKIWEDMEKDMERRRKEWESEIDNMRTDFFHVKPDDNKLESMTDRLGIADSRTSSDAQTSIEKDQNGQPVYRAVFNVKDYKPDEVNVKMDADKLIVNAKHEEKKEGKSVCREFSREVNIPREVDPMSLGCTISSDGILTVEAPLPTPQYPPLTDNRGAAPRIIPTATPSVAAAPPPPAAPSGGTNPTTHTSTFKTFMSPKGAASPSVGTTNPTHSLQFTPQTFSTSNVASSKFDTRSSSGSPANTDGERKYRVEIDIEDFKPEELTIKTVDQKLIISARREERIGTRTSTKELNREISLPDTVEPTAVKAFFSDSGKLLIEAPYLKPLAVGHYSQGREGSPMTGR</sequence>
<dbReference type="OrthoDB" id="10060792at2759"/>
<dbReference type="InterPro" id="IPR002068">
    <property type="entry name" value="A-crystallin/Hsp20_dom"/>
</dbReference>
<dbReference type="Gene3D" id="2.60.40.790">
    <property type="match status" value="2"/>
</dbReference>
<evidence type="ECO:0000256" key="3">
    <source>
        <dbReference type="SAM" id="MobiDB-lite"/>
    </source>
</evidence>
<dbReference type="PRINTS" id="PR00299">
    <property type="entry name" value="ACRYSTALLIN"/>
</dbReference>
<dbReference type="AlphaFoldDB" id="A0A210R781"/>
<evidence type="ECO:0000256" key="2">
    <source>
        <dbReference type="RuleBase" id="RU003616"/>
    </source>
</evidence>
<comment type="caution">
    <text evidence="5">The sequence shown here is derived from an EMBL/GenBank/DDBJ whole genome shotgun (WGS) entry which is preliminary data.</text>
</comment>
<feature type="domain" description="SHSP" evidence="4">
    <location>
        <begin position="295"/>
        <end position="408"/>
    </location>
</feature>
<dbReference type="InterPro" id="IPR008978">
    <property type="entry name" value="HSP20-like_chaperone"/>
</dbReference>
<dbReference type="CDD" id="cd06526">
    <property type="entry name" value="metazoan_ACD"/>
    <property type="match status" value="2"/>
</dbReference>